<dbReference type="EMBL" id="CP001291">
    <property type="protein sequence ID" value="ACK72071.1"/>
    <property type="molecule type" value="Genomic_DNA"/>
</dbReference>
<dbReference type="Proteomes" id="UP000002384">
    <property type="component" value="Chromosome"/>
</dbReference>
<dbReference type="STRING" id="65393.PCC7424_3690"/>
<name>B7KHX4_GLOC7</name>
<dbReference type="HOGENOM" id="CLU_142749_0_0_3"/>
<dbReference type="RefSeq" id="WP_015955664.1">
    <property type="nucleotide sequence ID" value="NC_011729.1"/>
</dbReference>
<keyword evidence="2" id="KW-1185">Reference proteome</keyword>
<proteinExistence type="predicted"/>
<dbReference type="eggNOG" id="ENOG5031NXM">
    <property type="taxonomic scope" value="Bacteria"/>
</dbReference>
<protein>
    <submittedName>
        <fullName evidence="1">Uncharacterized protein</fullName>
    </submittedName>
</protein>
<sequence length="152" mass="17573">MINDHWKIVEGVVKEGHQVASGMAKDSPYPRGTIEMQLPFFKALGLDLSSFFLGTLNISIYPHHFTVKNPQYTFKQVKWNPDYPTEDFSFSECQVYFKNSQYKSLIYYPHPETKIGHFQDESTLEILAPFIPNLHYGDKLLLAVNLLEITIN</sequence>
<gene>
    <name evidence="1" type="ordered locus">PCC7424_3690</name>
</gene>
<organism evidence="1 2">
    <name type="scientific">Gloeothece citriformis (strain PCC 7424)</name>
    <name type="common">Cyanothece sp. (strain PCC 7424)</name>
    <dbReference type="NCBI Taxonomy" id="65393"/>
    <lineage>
        <taxon>Bacteria</taxon>
        <taxon>Bacillati</taxon>
        <taxon>Cyanobacteriota</taxon>
        <taxon>Cyanophyceae</taxon>
        <taxon>Oscillatoriophycideae</taxon>
        <taxon>Chroococcales</taxon>
        <taxon>Aphanothecaceae</taxon>
        <taxon>Gloeothece</taxon>
        <taxon>Gloeothece citriformis</taxon>
    </lineage>
</organism>
<evidence type="ECO:0000313" key="2">
    <source>
        <dbReference type="Proteomes" id="UP000002384"/>
    </source>
</evidence>
<dbReference type="AlphaFoldDB" id="B7KHX4"/>
<accession>B7KHX4</accession>
<evidence type="ECO:0000313" key="1">
    <source>
        <dbReference type="EMBL" id="ACK72071.1"/>
    </source>
</evidence>
<dbReference type="KEGG" id="cyc:PCC7424_3690"/>
<reference evidence="2" key="1">
    <citation type="journal article" date="2011" name="MBio">
        <title>Novel metabolic attributes of the genus Cyanothece, comprising a group of unicellular nitrogen-fixing Cyanobacteria.</title>
        <authorList>
            <person name="Bandyopadhyay A."/>
            <person name="Elvitigala T."/>
            <person name="Welsh E."/>
            <person name="Stockel J."/>
            <person name="Liberton M."/>
            <person name="Min H."/>
            <person name="Sherman L.A."/>
            <person name="Pakrasi H.B."/>
        </authorList>
    </citation>
    <scope>NUCLEOTIDE SEQUENCE [LARGE SCALE GENOMIC DNA]</scope>
    <source>
        <strain evidence="2">PCC 7424</strain>
    </source>
</reference>
<dbReference type="OrthoDB" id="194883at2"/>